<evidence type="ECO:0000256" key="1">
    <source>
        <dbReference type="ARBA" id="ARBA00001966"/>
    </source>
</evidence>
<dbReference type="Pfam" id="PF06968">
    <property type="entry name" value="BATS"/>
    <property type="match status" value="1"/>
</dbReference>
<evidence type="ECO:0000313" key="8">
    <source>
        <dbReference type="EMBL" id="GLI55690.1"/>
    </source>
</evidence>
<dbReference type="PANTHER" id="PTHR43583:SF1">
    <property type="entry name" value="2-IMINOACETATE SYNTHASE"/>
    <property type="match status" value="1"/>
</dbReference>
<dbReference type="InterPro" id="IPR012726">
    <property type="entry name" value="ThiH"/>
</dbReference>
<keyword evidence="9" id="KW-1185">Reference proteome</keyword>
<dbReference type="SMART" id="SM00876">
    <property type="entry name" value="BATS"/>
    <property type="match status" value="1"/>
</dbReference>
<evidence type="ECO:0000256" key="5">
    <source>
        <dbReference type="ARBA" id="ARBA00023004"/>
    </source>
</evidence>
<reference evidence="8" key="1">
    <citation type="submission" date="2022-12" db="EMBL/GenBank/DDBJ databases">
        <title>Reference genome sequencing for broad-spectrum identification of bacterial and archaeal isolates by mass spectrometry.</title>
        <authorList>
            <person name="Sekiguchi Y."/>
            <person name="Tourlousse D.M."/>
        </authorList>
    </citation>
    <scope>NUCLEOTIDE SEQUENCE</scope>
    <source>
        <strain evidence="8">10succ1</strain>
    </source>
</reference>
<evidence type="ECO:0000256" key="6">
    <source>
        <dbReference type="ARBA" id="ARBA00023014"/>
    </source>
</evidence>
<comment type="cofactor">
    <cofactor evidence="1">
        <name>[4Fe-4S] cluster</name>
        <dbReference type="ChEBI" id="CHEBI:49883"/>
    </cofactor>
</comment>
<dbReference type="InterPro" id="IPR034428">
    <property type="entry name" value="ThiH/NoCL/HydG-like"/>
</dbReference>
<dbReference type="CDD" id="cd01335">
    <property type="entry name" value="Radical_SAM"/>
    <property type="match status" value="1"/>
</dbReference>
<dbReference type="InterPro" id="IPR058240">
    <property type="entry name" value="rSAM_sf"/>
</dbReference>
<dbReference type="GO" id="GO:0003824">
    <property type="term" value="F:catalytic activity"/>
    <property type="evidence" value="ECO:0007669"/>
    <property type="project" value="InterPro"/>
</dbReference>
<accession>A0A9W6GK84</accession>
<dbReference type="SUPFAM" id="SSF102114">
    <property type="entry name" value="Radical SAM enzymes"/>
    <property type="match status" value="1"/>
</dbReference>
<feature type="domain" description="Radical SAM core" evidence="7">
    <location>
        <begin position="70"/>
        <end position="299"/>
    </location>
</feature>
<dbReference type="GO" id="GO:0051539">
    <property type="term" value="F:4 iron, 4 sulfur cluster binding"/>
    <property type="evidence" value="ECO:0007669"/>
    <property type="project" value="UniProtKB-KW"/>
</dbReference>
<organism evidence="8 9">
    <name type="scientific">Propionigenium maris DSM 9537</name>
    <dbReference type="NCBI Taxonomy" id="1123000"/>
    <lineage>
        <taxon>Bacteria</taxon>
        <taxon>Fusobacteriati</taxon>
        <taxon>Fusobacteriota</taxon>
        <taxon>Fusobacteriia</taxon>
        <taxon>Fusobacteriales</taxon>
        <taxon>Fusobacteriaceae</taxon>
        <taxon>Propionigenium</taxon>
    </lineage>
</organism>
<keyword evidence="5" id="KW-0408">Iron</keyword>
<dbReference type="InterPro" id="IPR007197">
    <property type="entry name" value="rSAM"/>
</dbReference>
<evidence type="ECO:0000256" key="2">
    <source>
        <dbReference type="ARBA" id="ARBA00022485"/>
    </source>
</evidence>
<dbReference type="InterPro" id="IPR013785">
    <property type="entry name" value="Aldolase_TIM"/>
</dbReference>
<dbReference type="SFLD" id="SFLDG01081">
    <property type="entry name" value="cleavage_of_the_Ca-Cb_bond_in"/>
    <property type="match status" value="1"/>
</dbReference>
<evidence type="ECO:0000256" key="4">
    <source>
        <dbReference type="ARBA" id="ARBA00022723"/>
    </source>
</evidence>
<keyword evidence="4" id="KW-0479">Metal-binding</keyword>
<dbReference type="Proteomes" id="UP001144471">
    <property type="component" value="Unassembled WGS sequence"/>
</dbReference>
<proteinExistence type="predicted"/>
<dbReference type="SFLD" id="SFLDG01060">
    <property type="entry name" value="BATS_domain_containing"/>
    <property type="match status" value="1"/>
</dbReference>
<dbReference type="GO" id="GO:0009228">
    <property type="term" value="P:thiamine biosynthetic process"/>
    <property type="evidence" value="ECO:0007669"/>
    <property type="project" value="InterPro"/>
</dbReference>
<evidence type="ECO:0000256" key="3">
    <source>
        <dbReference type="ARBA" id="ARBA00022691"/>
    </source>
</evidence>
<protein>
    <submittedName>
        <fullName evidence="8">Thiamine biosynthesis protein ThiH</fullName>
    </submittedName>
</protein>
<dbReference type="RefSeq" id="WP_281834362.1">
    <property type="nucleotide sequence ID" value="NZ_BSDY01000005.1"/>
</dbReference>
<dbReference type="GO" id="GO:0005506">
    <property type="term" value="F:iron ion binding"/>
    <property type="evidence" value="ECO:0007669"/>
    <property type="project" value="InterPro"/>
</dbReference>
<keyword evidence="2" id="KW-0004">4Fe-4S</keyword>
<dbReference type="PROSITE" id="PS51918">
    <property type="entry name" value="RADICAL_SAM"/>
    <property type="match status" value="1"/>
</dbReference>
<keyword evidence="3" id="KW-0949">S-adenosyl-L-methionine</keyword>
<dbReference type="AlphaFoldDB" id="A0A9W6GK84"/>
<dbReference type="PANTHER" id="PTHR43583">
    <property type="entry name" value="2-IMINOACETATE SYNTHASE"/>
    <property type="match status" value="1"/>
</dbReference>
<name>A0A9W6GK84_9FUSO</name>
<sequence>MSFYSVIERYSDFDIEEYFSGVTENMVLSSMRKENLSSKDFLNLLSPAALPHLEEMARKANKLTVQHFGRTISLYAPLYISNYCTNHCTYCGFSVVNKIKRAQLTLEEIDREAAEMAKTGLKHILLLTGEAKGITEISYLADAIKVLKKYFSSVALEVFPMDEEEYRILKEAGADSLTIYQEVYDRDIYREVHLKGGKADYRYRLDTPERGAKAGLRAVNVGALFGLGELASEAFYSGLHAKYLMDKYLETEVSISLPRINPAEGGFQAKYTLGDRRFVQFILAYRLFLPKVGINLSTRETEEFRDNLLKLGITKFSAGSKTTVGGYNDKNQSTEQFDTSDKRSVEEIVAMIRSQGYQVVYKDWEAIW</sequence>
<dbReference type="SFLD" id="SFLDF00301">
    <property type="entry name" value="2-iminoacetate_synthase_(ThiH)"/>
    <property type="match status" value="1"/>
</dbReference>
<dbReference type="Pfam" id="PF04055">
    <property type="entry name" value="Radical_SAM"/>
    <property type="match status" value="1"/>
</dbReference>
<dbReference type="NCBIfam" id="TIGR02351">
    <property type="entry name" value="thiH"/>
    <property type="match status" value="1"/>
</dbReference>
<evidence type="ECO:0000259" key="7">
    <source>
        <dbReference type="PROSITE" id="PS51918"/>
    </source>
</evidence>
<dbReference type="EMBL" id="BSDY01000005">
    <property type="protein sequence ID" value="GLI55690.1"/>
    <property type="molecule type" value="Genomic_DNA"/>
</dbReference>
<evidence type="ECO:0000313" key="9">
    <source>
        <dbReference type="Proteomes" id="UP001144471"/>
    </source>
</evidence>
<comment type="caution">
    <text evidence="8">The sequence shown here is derived from an EMBL/GenBank/DDBJ whole genome shotgun (WGS) entry which is preliminary data.</text>
</comment>
<dbReference type="SFLD" id="SFLDS00029">
    <property type="entry name" value="Radical_SAM"/>
    <property type="match status" value="1"/>
</dbReference>
<dbReference type="Gene3D" id="3.20.20.70">
    <property type="entry name" value="Aldolase class I"/>
    <property type="match status" value="1"/>
</dbReference>
<gene>
    <name evidence="8" type="primary">thiH</name>
    <name evidence="8" type="ORF">PM10SUCC1_12040</name>
</gene>
<keyword evidence="6" id="KW-0411">Iron-sulfur</keyword>
<dbReference type="InterPro" id="IPR010722">
    <property type="entry name" value="BATS_dom"/>
</dbReference>